<reference evidence="8 9" key="1">
    <citation type="journal article" date="2016" name="Nat. Commun.">
        <title>Thousands of microbial genomes shed light on interconnected biogeochemical processes in an aquifer system.</title>
        <authorList>
            <person name="Anantharaman K."/>
            <person name="Brown C.T."/>
            <person name="Hug L.A."/>
            <person name="Sharon I."/>
            <person name="Castelle C.J."/>
            <person name="Probst A.J."/>
            <person name="Thomas B.C."/>
            <person name="Singh A."/>
            <person name="Wilkins M.J."/>
            <person name="Karaoz U."/>
            <person name="Brodie E.L."/>
            <person name="Williams K.H."/>
            <person name="Hubbard S.S."/>
            <person name="Banfield J.F."/>
        </authorList>
    </citation>
    <scope>NUCLEOTIDE SEQUENCE [LARGE SCALE GENOMIC DNA]</scope>
</reference>
<protein>
    <recommendedName>
        <fullName evidence="6">Large ribosomal subunit protein uL23</fullName>
    </recommendedName>
</protein>
<dbReference type="GO" id="GO:0019843">
    <property type="term" value="F:rRNA binding"/>
    <property type="evidence" value="ECO:0007669"/>
    <property type="project" value="UniProtKB-UniRule"/>
</dbReference>
<keyword evidence="3 6" id="KW-0694">RNA-binding</keyword>
<keyword evidence="2 6" id="KW-0699">rRNA-binding</keyword>
<accession>A0A1G1ZQG9</accession>
<proteinExistence type="inferred from homology"/>
<evidence type="ECO:0000256" key="5">
    <source>
        <dbReference type="ARBA" id="ARBA00023274"/>
    </source>
</evidence>
<dbReference type="InterPro" id="IPR013025">
    <property type="entry name" value="Ribosomal_uL23-like"/>
</dbReference>
<dbReference type="GO" id="GO:0003735">
    <property type="term" value="F:structural constituent of ribosome"/>
    <property type="evidence" value="ECO:0007669"/>
    <property type="project" value="InterPro"/>
</dbReference>
<dbReference type="STRING" id="1798409.A3I24_03415"/>
<name>A0A1G1ZQG9_9BACT</name>
<evidence type="ECO:0000256" key="1">
    <source>
        <dbReference type="ARBA" id="ARBA00006700"/>
    </source>
</evidence>
<comment type="similarity">
    <text evidence="1 6 7">Belongs to the universal ribosomal protein uL23 family.</text>
</comment>
<gene>
    <name evidence="6" type="primary">rplW</name>
    <name evidence="8" type="ORF">A3I24_03415</name>
</gene>
<dbReference type="Gene3D" id="3.30.70.330">
    <property type="match status" value="1"/>
</dbReference>
<dbReference type="Proteomes" id="UP000177690">
    <property type="component" value="Unassembled WGS sequence"/>
</dbReference>
<dbReference type="InterPro" id="IPR001014">
    <property type="entry name" value="Ribosomal_uL23_CS"/>
</dbReference>
<organism evidence="8 9">
    <name type="scientific">Candidatus Harrisonbacteria bacterium RIFCSPLOWO2_02_FULL_41_13b</name>
    <dbReference type="NCBI Taxonomy" id="1798409"/>
    <lineage>
        <taxon>Bacteria</taxon>
        <taxon>Candidatus Harrisoniibacteriota</taxon>
    </lineage>
</organism>
<evidence type="ECO:0000313" key="8">
    <source>
        <dbReference type="EMBL" id="OGY66699.1"/>
    </source>
</evidence>
<sequence>MPVNKFLIKNPIITEKATDLSKMGKYVFLVEKSATAPEIKKALKVIYKVDAMKVHMINTRPKPKQWMQRKLFNTLQAGYKKAIVTLKTGQKLDILPQ</sequence>
<dbReference type="EMBL" id="MHJL01000037">
    <property type="protein sequence ID" value="OGY66699.1"/>
    <property type="molecule type" value="Genomic_DNA"/>
</dbReference>
<dbReference type="InterPro" id="IPR012677">
    <property type="entry name" value="Nucleotide-bd_a/b_plait_sf"/>
</dbReference>
<comment type="subunit">
    <text evidence="6">Part of the 50S ribosomal subunit. Contacts protein L29, and trigger factor when it is bound to the ribosome.</text>
</comment>
<dbReference type="PROSITE" id="PS00050">
    <property type="entry name" value="RIBOSOMAL_L23"/>
    <property type="match status" value="1"/>
</dbReference>
<evidence type="ECO:0000256" key="2">
    <source>
        <dbReference type="ARBA" id="ARBA00022730"/>
    </source>
</evidence>
<comment type="caution">
    <text evidence="8">The sequence shown here is derived from an EMBL/GenBank/DDBJ whole genome shotgun (WGS) entry which is preliminary data.</text>
</comment>
<evidence type="ECO:0000256" key="7">
    <source>
        <dbReference type="RuleBase" id="RU003934"/>
    </source>
</evidence>
<dbReference type="HAMAP" id="MF_01369_B">
    <property type="entry name" value="Ribosomal_uL23_B"/>
    <property type="match status" value="1"/>
</dbReference>
<evidence type="ECO:0000256" key="3">
    <source>
        <dbReference type="ARBA" id="ARBA00022884"/>
    </source>
</evidence>
<evidence type="ECO:0000256" key="6">
    <source>
        <dbReference type="HAMAP-Rule" id="MF_01369"/>
    </source>
</evidence>
<keyword evidence="5 6" id="KW-0687">Ribonucleoprotein</keyword>
<evidence type="ECO:0000313" key="9">
    <source>
        <dbReference type="Proteomes" id="UP000177690"/>
    </source>
</evidence>
<dbReference type="NCBIfam" id="NF004363">
    <property type="entry name" value="PRK05738.2-4"/>
    <property type="match status" value="1"/>
</dbReference>
<dbReference type="GO" id="GO:0006412">
    <property type="term" value="P:translation"/>
    <property type="evidence" value="ECO:0007669"/>
    <property type="project" value="UniProtKB-UniRule"/>
</dbReference>
<dbReference type="AlphaFoldDB" id="A0A1G1ZQG9"/>
<keyword evidence="4 6" id="KW-0689">Ribosomal protein</keyword>
<evidence type="ECO:0000256" key="4">
    <source>
        <dbReference type="ARBA" id="ARBA00022980"/>
    </source>
</evidence>
<dbReference type="SUPFAM" id="SSF54189">
    <property type="entry name" value="Ribosomal proteins S24e, L23 and L15e"/>
    <property type="match status" value="1"/>
</dbReference>
<dbReference type="GO" id="GO:0005840">
    <property type="term" value="C:ribosome"/>
    <property type="evidence" value="ECO:0007669"/>
    <property type="project" value="UniProtKB-KW"/>
</dbReference>
<dbReference type="InterPro" id="IPR012678">
    <property type="entry name" value="Ribosomal_uL23/eL15/eS24_sf"/>
</dbReference>
<comment type="function">
    <text evidence="6">One of the early assembly proteins it binds 23S rRNA. One of the proteins that surrounds the polypeptide exit tunnel on the outside of the ribosome. Forms the main docking site for trigger factor binding to the ribosome.</text>
</comment>
<dbReference type="GO" id="GO:1990904">
    <property type="term" value="C:ribonucleoprotein complex"/>
    <property type="evidence" value="ECO:0007669"/>
    <property type="project" value="UniProtKB-KW"/>
</dbReference>
<dbReference type="Pfam" id="PF00276">
    <property type="entry name" value="Ribosomal_L23"/>
    <property type="match status" value="1"/>
</dbReference>